<evidence type="ECO:0000313" key="1">
    <source>
        <dbReference type="EMBL" id="KAK4135036.1"/>
    </source>
</evidence>
<proteinExistence type="predicted"/>
<dbReference type="AlphaFoldDB" id="A0AAN6ZES0"/>
<gene>
    <name evidence="1" type="ORF">BT67DRAFT_289925</name>
</gene>
<sequence>MVDASLGPWLLVLPLRLWPPWPQSCRRSYQGDPNFLAASLMIPRAAFPASRAPRPQGRTRACAPCRCRGRGARCRKPVRGWKGDETAAWRALETV</sequence>
<evidence type="ECO:0000313" key="2">
    <source>
        <dbReference type="Proteomes" id="UP001304895"/>
    </source>
</evidence>
<protein>
    <submittedName>
        <fullName evidence="1">Uncharacterized protein</fullName>
    </submittedName>
</protein>
<name>A0AAN6ZES0_9PEZI</name>
<comment type="caution">
    <text evidence="1">The sequence shown here is derived from an EMBL/GenBank/DDBJ whole genome shotgun (WGS) entry which is preliminary data.</text>
</comment>
<reference evidence="1" key="2">
    <citation type="submission" date="2023-05" db="EMBL/GenBank/DDBJ databases">
        <authorList>
            <consortium name="Lawrence Berkeley National Laboratory"/>
            <person name="Steindorff A."/>
            <person name="Hensen N."/>
            <person name="Bonometti L."/>
            <person name="Westerberg I."/>
            <person name="Brannstrom I.O."/>
            <person name="Guillou S."/>
            <person name="Cros-Aarteil S."/>
            <person name="Calhoun S."/>
            <person name="Haridas S."/>
            <person name="Kuo A."/>
            <person name="Mondo S."/>
            <person name="Pangilinan J."/>
            <person name="Riley R."/>
            <person name="Labutti K."/>
            <person name="Andreopoulos B."/>
            <person name="Lipzen A."/>
            <person name="Chen C."/>
            <person name="Yanf M."/>
            <person name="Daum C."/>
            <person name="Ng V."/>
            <person name="Clum A."/>
            <person name="Ohm R."/>
            <person name="Martin F."/>
            <person name="Silar P."/>
            <person name="Natvig D."/>
            <person name="Lalanne C."/>
            <person name="Gautier V."/>
            <person name="Ament-Velasquez S.L."/>
            <person name="Kruys A."/>
            <person name="Hutchinson M.I."/>
            <person name="Powell A.J."/>
            <person name="Barry K."/>
            <person name="Miller A.N."/>
            <person name="Grigoriev I.V."/>
            <person name="Debuchy R."/>
            <person name="Gladieux P."/>
            <person name="Thoren M.H."/>
            <person name="Johannesson H."/>
        </authorList>
    </citation>
    <scope>NUCLEOTIDE SEQUENCE</scope>
    <source>
        <strain evidence="1">CBS 123565</strain>
    </source>
</reference>
<accession>A0AAN6ZES0</accession>
<keyword evidence="2" id="KW-1185">Reference proteome</keyword>
<dbReference type="EMBL" id="MU853407">
    <property type="protein sequence ID" value="KAK4135036.1"/>
    <property type="molecule type" value="Genomic_DNA"/>
</dbReference>
<dbReference type="Proteomes" id="UP001304895">
    <property type="component" value="Unassembled WGS sequence"/>
</dbReference>
<reference evidence="1" key="1">
    <citation type="journal article" date="2023" name="Mol. Phylogenet. Evol.">
        <title>Genome-scale phylogeny and comparative genomics of the fungal order Sordariales.</title>
        <authorList>
            <person name="Hensen N."/>
            <person name="Bonometti L."/>
            <person name="Westerberg I."/>
            <person name="Brannstrom I.O."/>
            <person name="Guillou S."/>
            <person name="Cros-Aarteil S."/>
            <person name="Calhoun S."/>
            <person name="Haridas S."/>
            <person name="Kuo A."/>
            <person name="Mondo S."/>
            <person name="Pangilinan J."/>
            <person name="Riley R."/>
            <person name="LaButti K."/>
            <person name="Andreopoulos B."/>
            <person name="Lipzen A."/>
            <person name="Chen C."/>
            <person name="Yan M."/>
            <person name="Daum C."/>
            <person name="Ng V."/>
            <person name="Clum A."/>
            <person name="Steindorff A."/>
            <person name="Ohm R.A."/>
            <person name="Martin F."/>
            <person name="Silar P."/>
            <person name="Natvig D.O."/>
            <person name="Lalanne C."/>
            <person name="Gautier V."/>
            <person name="Ament-Velasquez S.L."/>
            <person name="Kruys A."/>
            <person name="Hutchinson M.I."/>
            <person name="Powell A.J."/>
            <person name="Barry K."/>
            <person name="Miller A.N."/>
            <person name="Grigoriev I.V."/>
            <person name="Debuchy R."/>
            <person name="Gladieux P."/>
            <person name="Hiltunen Thoren M."/>
            <person name="Johannesson H."/>
        </authorList>
    </citation>
    <scope>NUCLEOTIDE SEQUENCE</scope>
    <source>
        <strain evidence="1">CBS 123565</strain>
    </source>
</reference>
<organism evidence="1 2">
    <name type="scientific">Trichocladium antarcticum</name>
    <dbReference type="NCBI Taxonomy" id="1450529"/>
    <lineage>
        <taxon>Eukaryota</taxon>
        <taxon>Fungi</taxon>
        <taxon>Dikarya</taxon>
        <taxon>Ascomycota</taxon>
        <taxon>Pezizomycotina</taxon>
        <taxon>Sordariomycetes</taxon>
        <taxon>Sordariomycetidae</taxon>
        <taxon>Sordariales</taxon>
        <taxon>Chaetomiaceae</taxon>
        <taxon>Trichocladium</taxon>
    </lineage>
</organism>